<dbReference type="HOGENOM" id="CLU_1901508_0_0_1"/>
<feature type="coiled-coil region" evidence="1">
    <location>
        <begin position="54"/>
        <end position="95"/>
    </location>
</feature>
<evidence type="ECO:0000313" key="3">
    <source>
        <dbReference type="Proteomes" id="UP000001593"/>
    </source>
</evidence>
<keyword evidence="1" id="KW-0175">Coiled coil</keyword>
<dbReference type="AlphaFoldDB" id="A8DWJ3"/>
<reference evidence="2 3" key="1">
    <citation type="journal article" date="2007" name="Science">
        <title>Sea anemone genome reveals ancestral eumetazoan gene repertoire and genomic organization.</title>
        <authorList>
            <person name="Putnam N.H."/>
            <person name="Srivastava M."/>
            <person name="Hellsten U."/>
            <person name="Dirks B."/>
            <person name="Chapman J."/>
            <person name="Salamov A."/>
            <person name="Terry A."/>
            <person name="Shapiro H."/>
            <person name="Lindquist E."/>
            <person name="Kapitonov V.V."/>
            <person name="Jurka J."/>
            <person name="Genikhovich G."/>
            <person name="Grigoriev I.V."/>
            <person name="Lucas S.M."/>
            <person name="Steele R.E."/>
            <person name="Finnerty J.R."/>
            <person name="Technau U."/>
            <person name="Martindale M.Q."/>
            <person name="Rokhsar D.S."/>
        </authorList>
    </citation>
    <scope>NUCLEOTIDE SEQUENCE [LARGE SCALE GENOMIC DNA]</scope>
    <source>
        <strain evidence="3">CH2 X CH6</strain>
    </source>
</reference>
<feature type="non-terminal residue" evidence="2">
    <location>
        <position position="1"/>
    </location>
</feature>
<proteinExistence type="predicted"/>
<accession>A8DWJ3</accession>
<evidence type="ECO:0000256" key="1">
    <source>
        <dbReference type="SAM" id="Coils"/>
    </source>
</evidence>
<organism evidence="2 3">
    <name type="scientific">Nematostella vectensis</name>
    <name type="common">Starlet sea anemone</name>
    <dbReference type="NCBI Taxonomy" id="45351"/>
    <lineage>
        <taxon>Eukaryota</taxon>
        <taxon>Metazoa</taxon>
        <taxon>Cnidaria</taxon>
        <taxon>Anthozoa</taxon>
        <taxon>Hexacorallia</taxon>
        <taxon>Actiniaria</taxon>
        <taxon>Edwardsiidae</taxon>
        <taxon>Nematostella</taxon>
    </lineage>
</organism>
<gene>
    <name evidence="2" type="ORF">NEMVEDRAFT_v1g226016</name>
</gene>
<sequence>MSGSDERFAFLAEWYDPQAALTRKYQLLFYASDNSVEMIPGHEMSTLRVMSIEHEILKDDHEILEGEHEILEDEHEILEGEHEILEDEHEILEEYHDFRSTTTRTGPHDKLAIKYDLLFEIFGVFSLVFRLGKW</sequence>
<evidence type="ECO:0000313" key="2">
    <source>
        <dbReference type="EMBL" id="EDO25416.1"/>
    </source>
</evidence>
<name>A8DWJ3_NEMVE</name>
<dbReference type="Proteomes" id="UP000001593">
    <property type="component" value="Unassembled WGS sequence"/>
</dbReference>
<protein>
    <submittedName>
        <fullName evidence="2">Uncharacterized protein</fullName>
    </submittedName>
</protein>
<keyword evidence="3" id="KW-1185">Reference proteome</keyword>
<dbReference type="InParanoid" id="A8DWJ3"/>
<dbReference type="EMBL" id="DS479750">
    <property type="protein sequence ID" value="EDO25416.1"/>
    <property type="molecule type" value="Genomic_DNA"/>
</dbReference>
<dbReference type="STRING" id="45351.A8DWJ3"/>